<comment type="caution">
    <text evidence="2">The sequence shown here is derived from an EMBL/GenBank/DDBJ whole genome shotgun (WGS) entry which is preliminary data.</text>
</comment>
<dbReference type="InterPro" id="IPR026636">
    <property type="entry name" value="MPHOSPH9"/>
</dbReference>
<organism evidence="2 3">
    <name type="scientific">Ameca splendens</name>
    <dbReference type="NCBI Taxonomy" id="208324"/>
    <lineage>
        <taxon>Eukaryota</taxon>
        <taxon>Metazoa</taxon>
        <taxon>Chordata</taxon>
        <taxon>Craniata</taxon>
        <taxon>Vertebrata</taxon>
        <taxon>Euteleostomi</taxon>
        <taxon>Actinopterygii</taxon>
        <taxon>Neopterygii</taxon>
        <taxon>Teleostei</taxon>
        <taxon>Neoteleostei</taxon>
        <taxon>Acanthomorphata</taxon>
        <taxon>Ovalentaria</taxon>
        <taxon>Atherinomorphae</taxon>
        <taxon>Cyprinodontiformes</taxon>
        <taxon>Goodeidae</taxon>
        <taxon>Ameca</taxon>
    </lineage>
</organism>
<evidence type="ECO:0000256" key="1">
    <source>
        <dbReference type="SAM" id="MobiDB-lite"/>
    </source>
</evidence>
<dbReference type="PANTHER" id="PTHR14926">
    <property type="entry name" value="M-PHASE PHOSPHOPROTEIN 9"/>
    <property type="match status" value="1"/>
</dbReference>
<reference evidence="2 3" key="1">
    <citation type="submission" date="2021-06" db="EMBL/GenBank/DDBJ databases">
        <authorList>
            <person name="Palmer J.M."/>
        </authorList>
    </citation>
    <scope>NUCLEOTIDE SEQUENCE [LARGE SCALE GENOMIC DNA]</scope>
    <source>
        <strain evidence="2 3">AS_MEX2019</strain>
        <tissue evidence="2">Muscle</tissue>
    </source>
</reference>
<feature type="region of interest" description="Disordered" evidence="1">
    <location>
        <begin position="29"/>
        <end position="104"/>
    </location>
</feature>
<accession>A0ABV1AE29</accession>
<evidence type="ECO:0000313" key="2">
    <source>
        <dbReference type="EMBL" id="MEQ2315901.1"/>
    </source>
</evidence>
<feature type="compositionally biased region" description="Polar residues" evidence="1">
    <location>
        <begin position="77"/>
        <end position="88"/>
    </location>
</feature>
<gene>
    <name evidence="2" type="ORF">AMECASPLE_027184</name>
</gene>
<dbReference type="EMBL" id="JAHRIP010087492">
    <property type="protein sequence ID" value="MEQ2315901.1"/>
    <property type="molecule type" value="Genomic_DNA"/>
</dbReference>
<dbReference type="Proteomes" id="UP001469553">
    <property type="component" value="Unassembled WGS sequence"/>
</dbReference>
<sequence length="201" mass="21727">MDHTNTILKMILLNDPLCKKKYGNNNIRSQLLSERPPPHGPINMSTDDSISEDVSSSGALSHCHASADGDGGKESETSLVSSEGTSASGLAVLEERRATSKTKGGTVESIHVDITPACNRIRNLCLSTDEAFEHGKTLPFINPSSLETLRALVQEIQSSGETDPEIWKDCENSSGRADIQAMQSDSPLGPVRMHHVNRCYP</sequence>
<proteinExistence type="predicted"/>
<feature type="compositionally biased region" description="Basic and acidic residues" evidence="1">
    <location>
        <begin position="65"/>
        <end position="76"/>
    </location>
</feature>
<evidence type="ECO:0000313" key="3">
    <source>
        <dbReference type="Proteomes" id="UP001469553"/>
    </source>
</evidence>
<feature type="compositionally biased region" description="Polar residues" evidence="1">
    <location>
        <begin position="43"/>
        <end position="59"/>
    </location>
</feature>
<keyword evidence="3" id="KW-1185">Reference proteome</keyword>
<name>A0ABV1AE29_9TELE</name>
<dbReference type="PANTHER" id="PTHR14926:SF1">
    <property type="entry name" value="M-PHASE PHOSPHOPROTEIN 9"/>
    <property type="match status" value="1"/>
</dbReference>
<protein>
    <submittedName>
        <fullName evidence="2">Uncharacterized protein</fullName>
    </submittedName>
</protein>